<keyword evidence="8" id="KW-0902">Two-component regulatory system</keyword>
<dbReference type="Gene3D" id="1.20.5.1930">
    <property type="match status" value="1"/>
</dbReference>
<keyword evidence="12" id="KW-1185">Reference proteome</keyword>
<keyword evidence="9" id="KW-0812">Transmembrane</keyword>
<comment type="caution">
    <text evidence="11">The sequence shown here is derived from an EMBL/GenBank/DDBJ whole genome shotgun (WGS) entry which is preliminary data.</text>
</comment>
<comment type="catalytic activity">
    <reaction evidence="1">
        <text>ATP + protein L-histidine = ADP + protein N-phospho-L-histidine.</text>
        <dbReference type="EC" id="2.7.13.3"/>
    </reaction>
</comment>
<dbReference type="Proteomes" id="UP001500002">
    <property type="component" value="Unassembled WGS sequence"/>
</dbReference>
<dbReference type="CDD" id="cd16917">
    <property type="entry name" value="HATPase_UhpB-NarQ-NarX-like"/>
    <property type="match status" value="1"/>
</dbReference>
<feature type="domain" description="Signal transduction histidine kinase subgroup 3 dimerisation and phosphoacceptor" evidence="10">
    <location>
        <begin position="158"/>
        <end position="222"/>
    </location>
</feature>
<evidence type="ECO:0000313" key="11">
    <source>
        <dbReference type="EMBL" id="GAA1801266.1"/>
    </source>
</evidence>
<name>A0ABN2LWE5_9MICO</name>
<dbReference type="InterPro" id="IPR011712">
    <property type="entry name" value="Sig_transdc_His_kin_sub3_dim/P"/>
</dbReference>
<dbReference type="EMBL" id="BAAANJ010000002">
    <property type="protein sequence ID" value="GAA1801266.1"/>
    <property type="molecule type" value="Genomic_DNA"/>
</dbReference>
<keyword evidence="6" id="KW-0418">Kinase</keyword>
<gene>
    <name evidence="11" type="ORF">GCM10009749_06700</name>
</gene>
<dbReference type="Pfam" id="PF07730">
    <property type="entry name" value="HisKA_3"/>
    <property type="match status" value="1"/>
</dbReference>
<feature type="transmembrane region" description="Helical" evidence="9">
    <location>
        <begin position="35"/>
        <end position="68"/>
    </location>
</feature>
<evidence type="ECO:0000256" key="9">
    <source>
        <dbReference type="SAM" id="Phobius"/>
    </source>
</evidence>
<protein>
    <recommendedName>
        <fullName evidence="2">histidine kinase</fullName>
        <ecNumber evidence="2">2.7.13.3</ecNumber>
    </recommendedName>
</protein>
<evidence type="ECO:0000256" key="3">
    <source>
        <dbReference type="ARBA" id="ARBA00022553"/>
    </source>
</evidence>
<feature type="transmembrane region" description="Helical" evidence="9">
    <location>
        <begin position="12"/>
        <end position="29"/>
    </location>
</feature>
<dbReference type="InterPro" id="IPR036890">
    <property type="entry name" value="HATPase_C_sf"/>
</dbReference>
<keyword evidence="4" id="KW-0808">Transferase</keyword>
<dbReference type="InterPro" id="IPR050482">
    <property type="entry name" value="Sensor_HK_TwoCompSys"/>
</dbReference>
<evidence type="ECO:0000256" key="8">
    <source>
        <dbReference type="ARBA" id="ARBA00023012"/>
    </source>
</evidence>
<evidence type="ECO:0000313" key="12">
    <source>
        <dbReference type="Proteomes" id="UP001500002"/>
    </source>
</evidence>
<keyword evidence="5" id="KW-0547">Nucleotide-binding</keyword>
<proteinExistence type="predicted"/>
<evidence type="ECO:0000256" key="2">
    <source>
        <dbReference type="ARBA" id="ARBA00012438"/>
    </source>
</evidence>
<evidence type="ECO:0000256" key="4">
    <source>
        <dbReference type="ARBA" id="ARBA00022679"/>
    </source>
</evidence>
<keyword evidence="9" id="KW-0472">Membrane</keyword>
<feature type="transmembrane region" description="Helical" evidence="9">
    <location>
        <begin position="105"/>
        <end position="123"/>
    </location>
</feature>
<sequence>MYWVDQPRLVTWWADVALIFLLGVVHMFRDRWPVGAMFVSGAAIAVFAVLTGAAPLGAILIFADLLYLVAVRSPSRAVDVAQYLAGAVAVAGVLSLAMPEGPTEFVVRFLWIPVTVVLSLWWGRAVRVPQQEAAAERARVEAVRRAAASERQSALASERMAIGRDLHDALAGHVVGIAMQAEAALRAARAERSATTSGLESIRASSVAALGEMRSMIDVLRGDGDALSAPPTLADLETLIDSQRDAGAQVQAEIGAGIERDVPAGVSVAAYRIAQEALSNAAKHAPGRPVELRIVRDDRGILITTRNPAGDGVDLSDSLSGGHGLVGIAERARILGGYAHTRIDRGPGDAQWVLEARVPILREPSEATAGAAS</sequence>
<evidence type="ECO:0000256" key="7">
    <source>
        <dbReference type="ARBA" id="ARBA00022840"/>
    </source>
</evidence>
<dbReference type="PANTHER" id="PTHR24421">
    <property type="entry name" value="NITRATE/NITRITE SENSOR PROTEIN NARX-RELATED"/>
    <property type="match status" value="1"/>
</dbReference>
<evidence type="ECO:0000256" key="5">
    <source>
        <dbReference type="ARBA" id="ARBA00022741"/>
    </source>
</evidence>
<dbReference type="EC" id="2.7.13.3" evidence="2"/>
<keyword evidence="7" id="KW-0067">ATP-binding</keyword>
<evidence type="ECO:0000256" key="6">
    <source>
        <dbReference type="ARBA" id="ARBA00022777"/>
    </source>
</evidence>
<evidence type="ECO:0000256" key="1">
    <source>
        <dbReference type="ARBA" id="ARBA00000085"/>
    </source>
</evidence>
<feature type="transmembrane region" description="Helical" evidence="9">
    <location>
        <begin position="80"/>
        <end position="99"/>
    </location>
</feature>
<reference evidence="11 12" key="1">
    <citation type="journal article" date="2019" name="Int. J. Syst. Evol. Microbiol.">
        <title>The Global Catalogue of Microorganisms (GCM) 10K type strain sequencing project: providing services to taxonomists for standard genome sequencing and annotation.</title>
        <authorList>
            <consortium name="The Broad Institute Genomics Platform"/>
            <consortium name="The Broad Institute Genome Sequencing Center for Infectious Disease"/>
            <person name="Wu L."/>
            <person name="Ma J."/>
        </authorList>
    </citation>
    <scope>NUCLEOTIDE SEQUENCE [LARGE SCALE GENOMIC DNA]</scope>
    <source>
        <strain evidence="11 12">JCM 14322</strain>
    </source>
</reference>
<keyword evidence="3" id="KW-0597">Phosphoprotein</keyword>
<dbReference type="Gene3D" id="3.30.565.10">
    <property type="entry name" value="Histidine kinase-like ATPase, C-terminal domain"/>
    <property type="match status" value="1"/>
</dbReference>
<evidence type="ECO:0000259" key="10">
    <source>
        <dbReference type="Pfam" id="PF07730"/>
    </source>
</evidence>
<accession>A0ABN2LWE5</accession>
<dbReference type="SUPFAM" id="SSF55874">
    <property type="entry name" value="ATPase domain of HSP90 chaperone/DNA topoisomerase II/histidine kinase"/>
    <property type="match status" value="1"/>
</dbReference>
<dbReference type="PANTHER" id="PTHR24421:SF10">
    <property type="entry name" value="NITRATE_NITRITE SENSOR PROTEIN NARQ"/>
    <property type="match status" value="1"/>
</dbReference>
<organism evidence="11 12">
    <name type="scientific">Agromyces neolithicus</name>
    <dbReference type="NCBI Taxonomy" id="269420"/>
    <lineage>
        <taxon>Bacteria</taxon>
        <taxon>Bacillati</taxon>
        <taxon>Actinomycetota</taxon>
        <taxon>Actinomycetes</taxon>
        <taxon>Micrococcales</taxon>
        <taxon>Microbacteriaceae</taxon>
        <taxon>Agromyces</taxon>
    </lineage>
</organism>
<keyword evidence="9" id="KW-1133">Transmembrane helix</keyword>